<comment type="caution">
    <text evidence="3">The sequence shown here is derived from an EMBL/GenBank/DDBJ whole genome shotgun (WGS) entry which is preliminary data.</text>
</comment>
<keyword evidence="4" id="KW-1185">Reference proteome</keyword>
<keyword evidence="2" id="KW-1133">Transmembrane helix</keyword>
<feature type="compositionally biased region" description="Pro residues" evidence="1">
    <location>
        <begin position="254"/>
        <end position="263"/>
    </location>
</feature>
<keyword evidence="2" id="KW-0812">Transmembrane</keyword>
<dbReference type="Pfam" id="PF01391">
    <property type="entry name" value="Collagen"/>
    <property type="match status" value="2"/>
</dbReference>
<dbReference type="PANTHER" id="PTHR24023">
    <property type="entry name" value="COLLAGEN ALPHA"/>
    <property type="match status" value="1"/>
</dbReference>
<keyword evidence="3" id="KW-0176">Collagen</keyword>
<name>A0ABQ7SCU6_9ACAR</name>
<feature type="region of interest" description="Disordered" evidence="1">
    <location>
        <begin position="198"/>
        <end position="350"/>
    </location>
</feature>
<dbReference type="PANTHER" id="PTHR24023:SF1082">
    <property type="entry name" value="COLLAGEN TRIPLE HELIX REPEAT"/>
    <property type="match status" value="1"/>
</dbReference>
<gene>
    <name evidence="3" type="ORF">GZH46_00206</name>
</gene>
<evidence type="ECO:0000313" key="3">
    <source>
        <dbReference type="EMBL" id="KAG9511224.1"/>
    </source>
</evidence>
<accession>A0ABQ7SCU6</accession>
<dbReference type="Proteomes" id="UP000825002">
    <property type="component" value="Unassembled WGS sequence"/>
</dbReference>
<feature type="compositionally biased region" description="Basic and acidic residues" evidence="1">
    <location>
        <begin position="269"/>
        <end position="292"/>
    </location>
</feature>
<feature type="compositionally biased region" description="Pro residues" evidence="1">
    <location>
        <begin position="211"/>
        <end position="222"/>
    </location>
</feature>
<feature type="region of interest" description="Disordered" evidence="1">
    <location>
        <begin position="114"/>
        <end position="158"/>
    </location>
</feature>
<sequence length="350" mass="35409">MAGQVCTTLVENRPKMAIFGQTLGMITLIIVLLFAYHSIIWNALDQRLNEHLLATTRANGNHNSNNNYGRTTTATSTSKDIWNETIVRHDRAPSLQAADSAGLPLVQSSLASCSCPPGAPGPPGPKGPQGERGPRRPALLGPGLTRSDSAGGTVTAKSMHKRSVYTKLGTELGDAEIVAIKSLAEVGAALQPGDILVLKGEPGQRGEKGEPGPPGPPGPHGPPGQDGAPGPKGDRGLTSSLDGNLIPTGFIEGPPGPPGPPGQPGAQGKKGDTGERGPPGEKGEKGDKGDRGKRGKKGPRGPPGPPGKPGRKGDKGSPGAPGLDAVPCPIGPDGLPIPGCGWKPPGTSST</sequence>
<feature type="compositionally biased region" description="Pro residues" evidence="1">
    <location>
        <begin position="117"/>
        <end position="126"/>
    </location>
</feature>
<protein>
    <submittedName>
        <fullName evidence="3">Collagen alpha chain</fullName>
    </submittedName>
</protein>
<proteinExistence type="predicted"/>
<evidence type="ECO:0000313" key="4">
    <source>
        <dbReference type="Proteomes" id="UP000825002"/>
    </source>
</evidence>
<dbReference type="InterPro" id="IPR008160">
    <property type="entry name" value="Collagen"/>
</dbReference>
<evidence type="ECO:0000256" key="2">
    <source>
        <dbReference type="SAM" id="Phobius"/>
    </source>
</evidence>
<feature type="transmembrane region" description="Helical" evidence="2">
    <location>
        <begin position="23"/>
        <end position="44"/>
    </location>
</feature>
<evidence type="ECO:0000256" key="1">
    <source>
        <dbReference type="SAM" id="MobiDB-lite"/>
    </source>
</evidence>
<feature type="compositionally biased region" description="Polar residues" evidence="1">
    <location>
        <begin position="146"/>
        <end position="156"/>
    </location>
</feature>
<reference evidence="3 4" key="1">
    <citation type="submission" date="2020-10" db="EMBL/GenBank/DDBJ databases">
        <authorList>
            <person name="Klimov P.B."/>
            <person name="Dyachkov S.M."/>
            <person name="Chetverikov P.E."/>
        </authorList>
    </citation>
    <scope>NUCLEOTIDE SEQUENCE [LARGE SCALE GENOMIC DNA]</scope>
    <source>
        <strain evidence="3">BMOC 18-1129-001#AD2665</strain>
        <tissue evidence="3">Entire mites</tissue>
    </source>
</reference>
<keyword evidence="2" id="KW-0472">Membrane</keyword>
<dbReference type="GO" id="GO:0005581">
    <property type="term" value="C:collagen trimer"/>
    <property type="evidence" value="ECO:0007669"/>
    <property type="project" value="UniProtKB-KW"/>
</dbReference>
<dbReference type="InterPro" id="IPR050149">
    <property type="entry name" value="Collagen_superfamily"/>
</dbReference>
<dbReference type="EMBL" id="JAIFTH010000019">
    <property type="protein sequence ID" value="KAG9511224.1"/>
    <property type="molecule type" value="Genomic_DNA"/>
</dbReference>
<organism evidence="3 4">
    <name type="scientific">Fragariocoptes setiger</name>
    <dbReference type="NCBI Taxonomy" id="1670756"/>
    <lineage>
        <taxon>Eukaryota</taxon>
        <taxon>Metazoa</taxon>
        <taxon>Ecdysozoa</taxon>
        <taxon>Arthropoda</taxon>
        <taxon>Chelicerata</taxon>
        <taxon>Arachnida</taxon>
        <taxon>Acari</taxon>
        <taxon>Acariformes</taxon>
        <taxon>Trombidiformes</taxon>
        <taxon>Prostigmata</taxon>
        <taxon>Eupodina</taxon>
        <taxon>Eriophyoidea</taxon>
        <taxon>Phytoptidae</taxon>
        <taxon>Fragariocoptes</taxon>
    </lineage>
</organism>